<dbReference type="EMBL" id="AOIU01000048">
    <property type="protein sequence ID" value="ELZ19969.1"/>
    <property type="molecule type" value="Genomic_DNA"/>
</dbReference>
<reference evidence="1 2" key="1">
    <citation type="journal article" date="2014" name="PLoS Genet.">
        <title>Phylogenetically driven sequencing of extremely halophilic archaea reveals strategies for static and dynamic osmo-response.</title>
        <authorList>
            <person name="Becker E.A."/>
            <person name="Seitzer P.M."/>
            <person name="Tritt A."/>
            <person name="Larsen D."/>
            <person name="Krusor M."/>
            <person name="Yao A.I."/>
            <person name="Wu D."/>
            <person name="Madern D."/>
            <person name="Eisen J.A."/>
            <person name="Darling A.E."/>
            <person name="Facciotti M.T."/>
        </authorList>
    </citation>
    <scope>NUCLEOTIDE SEQUENCE [LARGE SCALE GENOMIC DNA]</scope>
    <source>
        <strain evidence="1 2">2-9-1</strain>
    </source>
</reference>
<proteinExistence type="predicted"/>
<sequence>MPDAVVFAVPGKPLAAFAAALAAVGSDTGDQGILDTGPNAVVVETGDPSVARDIDRPAAPTAGTGR</sequence>
<evidence type="ECO:0000313" key="2">
    <source>
        <dbReference type="Proteomes" id="UP000011626"/>
    </source>
</evidence>
<gene>
    <name evidence="1" type="ORF">C475_21764</name>
</gene>
<dbReference type="Proteomes" id="UP000011626">
    <property type="component" value="Unassembled WGS sequence"/>
</dbReference>
<name>M0CDM8_9EURY</name>
<dbReference type="AlphaFoldDB" id="M0CDM8"/>
<keyword evidence="2" id="KW-1185">Reference proteome</keyword>
<comment type="caution">
    <text evidence="1">The sequence shown here is derived from an EMBL/GenBank/DDBJ whole genome shotgun (WGS) entry which is preliminary data.</text>
</comment>
<organism evidence="1 2">
    <name type="scientific">Halosimplex carlsbadense 2-9-1</name>
    <dbReference type="NCBI Taxonomy" id="797114"/>
    <lineage>
        <taxon>Archaea</taxon>
        <taxon>Methanobacteriati</taxon>
        <taxon>Methanobacteriota</taxon>
        <taxon>Stenosarchaea group</taxon>
        <taxon>Halobacteria</taxon>
        <taxon>Halobacteriales</taxon>
        <taxon>Haloarculaceae</taxon>
        <taxon>Halosimplex</taxon>
    </lineage>
</organism>
<accession>M0CDM8</accession>
<evidence type="ECO:0000313" key="1">
    <source>
        <dbReference type="EMBL" id="ELZ19969.1"/>
    </source>
</evidence>
<protein>
    <submittedName>
        <fullName evidence="1">Uncharacterized protein</fullName>
    </submittedName>
</protein>